<comment type="caution">
    <text evidence="2">The sequence shown here is derived from an EMBL/GenBank/DDBJ whole genome shotgun (WGS) entry which is preliminary data.</text>
</comment>
<dbReference type="Proteomes" id="UP000666369">
    <property type="component" value="Unassembled WGS sequence"/>
</dbReference>
<gene>
    <name evidence="2" type="ORF">GW587_02465</name>
</gene>
<name>A0ABX0FF15_9BURK</name>
<dbReference type="PANTHER" id="PTHR30203:SF24">
    <property type="entry name" value="BLR4935 PROTEIN"/>
    <property type="match status" value="1"/>
</dbReference>
<accession>A0ABX0FF15</accession>
<dbReference type="InterPro" id="IPR008160">
    <property type="entry name" value="Collagen"/>
</dbReference>
<dbReference type="Pfam" id="PF02321">
    <property type="entry name" value="OEP"/>
    <property type="match status" value="2"/>
</dbReference>
<evidence type="ECO:0000313" key="3">
    <source>
        <dbReference type="Proteomes" id="UP000666369"/>
    </source>
</evidence>
<comment type="similarity">
    <text evidence="1">Belongs to the outer membrane factor (OMF) (TC 1.B.17) family.</text>
</comment>
<evidence type="ECO:0000256" key="1">
    <source>
        <dbReference type="ARBA" id="ARBA00007613"/>
    </source>
</evidence>
<evidence type="ECO:0000313" key="2">
    <source>
        <dbReference type="EMBL" id="NGZ83125.1"/>
    </source>
</evidence>
<protein>
    <submittedName>
        <fullName evidence="2">TolC family protein</fullName>
    </submittedName>
</protein>
<keyword evidence="3" id="KW-1185">Reference proteome</keyword>
<proteinExistence type="inferred from homology"/>
<dbReference type="Gene3D" id="1.20.1600.10">
    <property type="entry name" value="Outer membrane efflux proteins (OEP)"/>
    <property type="match status" value="1"/>
</dbReference>
<sequence length="454" mass="47923">MFKYILPLCVAAWPAYGRAEIEPAAPLTLPAALALAAGANPELSAARHEVQAVDGAVLQAGLLPNPSLSVERVDTRRDTRETTLLLSQPLELGGKRAARLQAAERGRDSATAELALKRAQVRADVIAAYFAVLAAQEHLRLAREADELAQRAAAATARRVVAGKVSPVEETRARVAASSVQLEAMRAASTLTTARKRLAGLWGNAAPRFERAEGAMDVLPTASALGKLGMPGMPGAQGAQGAHGAQGTLGVQGALGAQGVAGMPGALADPANRAALRDRLSRSPAMALARSQLGRSQALAQVELSRRAPDLTLNVGSKRSEELGRTQAVFGVSVPLPFFDRNQGNVLESARRVDKARDELAATTLRLDAELSQACEEFDLARRQAQALRDDILPGAQSAYDAASTGFEYGKFGFLDVLDAQRTLLQAKSQYLNTLAEAHRAMAAIDRILGVEND</sequence>
<dbReference type="InterPro" id="IPR010131">
    <property type="entry name" value="MdtP/NodT-like"/>
</dbReference>
<dbReference type="RefSeq" id="WP_166098107.1">
    <property type="nucleotide sequence ID" value="NZ_JAADJT010000001.1"/>
</dbReference>
<dbReference type="InterPro" id="IPR003423">
    <property type="entry name" value="OMP_efflux"/>
</dbReference>
<reference evidence="3" key="1">
    <citation type="submission" date="2023-07" db="EMBL/GenBank/DDBJ databases">
        <title>Duganella aceri sp. nov., isolated from tree sap.</title>
        <authorList>
            <person name="Kim I.S."/>
        </authorList>
    </citation>
    <scope>NUCLEOTIDE SEQUENCE [LARGE SCALE GENOMIC DNA]</scope>
    <source>
        <strain evidence="3">SAP-35</strain>
    </source>
</reference>
<dbReference type="Pfam" id="PF01391">
    <property type="entry name" value="Collagen"/>
    <property type="match status" value="1"/>
</dbReference>
<organism evidence="2 3">
    <name type="scientific">Duganella aceris</name>
    <dbReference type="NCBI Taxonomy" id="2703883"/>
    <lineage>
        <taxon>Bacteria</taxon>
        <taxon>Pseudomonadati</taxon>
        <taxon>Pseudomonadota</taxon>
        <taxon>Betaproteobacteria</taxon>
        <taxon>Burkholderiales</taxon>
        <taxon>Oxalobacteraceae</taxon>
        <taxon>Telluria group</taxon>
        <taxon>Duganella</taxon>
    </lineage>
</organism>
<dbReference type="PANTHER" id="PTHR30203">
    <property type="entry name" value="OUTER MEMBRANE CATION EFFLUX PROTEIN"/>
    <property type="match status" value="1"/>
</dbReference>
<dbReference type="EMBL" id="JAADJT010000001">
    <property type="protein sequence ID" value="NGZ83125.1"/>
    <property type="molecule type" value="Genomic_DNA"/>
</dbReference>
<dbReference type="SUPFAM" id="SSF56954">
    <property type="entry name" value="Outer membrane efflux proteins (OEP)"/>
    <property type="match status" value="1"/>
</dbReference>